<feature type="domain" description="CMP/dCMP-type deaminase" evidence="2">
    <location>
        <begin position="38"/>
        <end position="173"/>
    </location>
</feature>
<dbReference type="GO" id="GO:0005829">
    <property type="term" value="C:cytosol"/>
    <property type="evidence" value="ECO:0007669"/>
    <property type="project" value="TreeGrafter"/>
</dbReference>
<dbReference type="RefSeq" id="WP_004006724.1">
    <property type="nucleotide sequence ID" value="NC_014246.1"/>
</dbReference>
<dbReference type="GO" id="GO:0055086">
    <property type="term" value="P:nucleobase-containing small molecule metabolic process"/>
    <property type="evidence" value="ECO:0007669"/>
    <property type="project" value="UniProtKB-ARBA"/>
</dbReference>
<keyword evidence="4" id="KW-1185">Reference proteome</keyword>
<dbReference type="InterPro" id="IPR002125">
    <property type="entry name" value="CMP_dCMP_dom"/>
</dbReference>
<proteinExistence type="inferred from homology"/>
<organism evidence="3 4">
    <name type="scientific">Mobiluncus curtisii (strain ATCC 43063 / DSM 2711 / V125)</name>
    <name type="common">Falcivibrio vaginalis</name>
    <dbReference type="NCBI Taxonomy" id="548479"/>
    <lineage>
        <taxon>Bacteria</taxon>
        <taxon>Bacillati</taxon>
        <taxon>Actinomycetota</taxon>
        <taxon>Actinomycetes</taxon>
        <taxon>Actinomycetales</taxon>
        <taxon>Actinomycetaceae</taxon>
        <taxon>Mobiluncus</taxon>
    </lineage>
</organism>
<evidence type="ECO:0000313" key="4">
    <source>
        <dbReference type="Proteomes" id="UP000006742"/>
    </source>
</evidence>
<dbReference type="Gene3D" id="3.40.140.10">
    <property type="entry name" value="Cytidine Deaminase, domain 2"/>
    <property type="match status" value="1"/>
</dbReference>
<gene>
    <name evidence="3" type="ordered locus">HMPREF0573_11778</name>
</gene>
<dbReference type="KEGG" id="mcu:HMPREF0573_11778"/>
<dbReference type="GeneID" id="55565873"/>
<protein>
    <submittedName>
        <fullName evidence="3">Cytidine/deoxycytidylate deaminase family protein</fullName>
    </submittedName>
</protein>
<dbReference type="InterPro" id="IPR050202">
    <property type="entry name" value="Cyt/Deoxycyt_deaminase"/>
</dbReference>
<dbReference type="PANTHER" id="PTHR11644">
    <property type="entry name" value="CYTIDINE DEAMINASE"/>
    <property type="match status" value="1"/>
</dbReference>
<dbReference type="CDD" id="cd01283">
    <property type="entry name" value="cytidine_deaminase"/>
    <property type="match status" value="1"/>
</dbReference>
<evidence type="ECO:0000256" key="1">
    <source>
        <dbReference type="ARBA" id="ARBA00006576"/>
    </source>
</evidence>
<dbReference type="HOGENOM" id="CLU_097262_4_0_11"/>
<name>D6ZHI9_MOBCV</name>
<dbReference type="PROSITE" id="PS51747">
    <property type="entry name" value="CYT_DCMP_DEAMINASES_2"/>
    <property type="match status" value="1"/>
</dbReference>
<comment type="similarity">
    <text evidence="1">Belongs to the cytidine and deoxycytidylate deaminase family.</text>
</comment>
<evidence type="ECO:0000259" key="2">
    <source>
        <dbReference type="PROSITE" id="PS51747"/>
    </source>
</evidence>
<accession>D6ZHI9</accession>
<dbReference type="GO" id="GO:0008270">
    <property type="term" value="F:zinc ion binding"/>
    <property type="evidence" value="ECO:0007669"/>
    <property type="project" value="TreeGrafter"/>
</dbReference>
<dbReference type="Proteomes" id="UP000006742">
    <property type="component" value="Chromosome"/>
</dbReference>
<sequence>MSNSDNSFRQERHDETVVYANRKVYAINSGILGEKEYMDIWDTMYEKVKAQFHPEEVSPFIYAHHVVCAIEAENGEIFRGFCIESCSGVLNLCAERVAALNMYVNSGQTKVKRLIAFRDKAPYGAGSGMPCGACREFFYQLNEENEKMEIMEDFEQRKTVTLKELMPNWWGKDRYAEAKAK</sequence>
<dbReference type="PANTHER" id="PTHR11644:SF2">
    <property type="entry name" value="CYTIDINE DEAMINASE"/>
    <property type="match status" value="1"/>
</dbReference>
<reference evidence="4" key="1">
    <citation type="submission" date="2010-03" db="EMBL/GenBank/DDBJ databases">
        <title>Complete sequence of Mobiluncus curtisii ATCC 43063.</title>
        <authorList>
            <person name="Muzny D."/>
            <person name="Qin X."/>
            <person name="Deng J."/>
            <person name="Jiang H."/>
            <person name="Liu Y."/>
            <person name="Qu J."/>
            <person name="Song X.-Z."/>
            <person name="Zhang L."/>
            <person name="Thornton R."/>
            <person name="Coyle M."/>
            <person name="Francisco L."/>
            <person name="Jackson L."/>
            <person name="Javaid M."/>
            <person name="Korchina V."/>
            <person name="Kovar C."/>
            <person name="Mata R."/>
            <person name="Mathew T."/>
            <person name="Ngo R."/>
            <person name="Nguyen L."/>
            <person name="Nguyen N."/>
            <person name="Okwuonu G."/>
            <person name="Ongeri F."/>
            <person name="Pham C."/>
            <person name="Simmons D."/>
            <person name="Wilczek-Boney K."/>
            <person name="Hale W."/>
            <person name="Jakkamsetti A."/>
            <person name="Pham P."/>
            <person name="Ruth R."/>
            <person name="San Lucas F."/>
            <person name="Warren J."/>
            <person name="Zhang J."/>
            <person name="Zhao Z."/>
            <person name="Zhou C."/>
            <person name="Zhu D."/>
            <person name="Lee S."/>
            <person name="Bess C."/>
            <person name="Blankenburg K."/>
            <person name="Forbes L."/>
            <person name="Fu Q."/>
            <person name="Gubbala S."/>
            <person name="Hirani K."/>
            <person name="Jayaseelan J.C."/>
            <person name="Lara F."/>
            <person name="Munidasa M."/>
            <person name="Palculict T."/>
            <person name="Patil S."/>
            <person name="Pu L.-L."/>
            <person name="Saada N."/>
            <person name="Tang L."/>
            <person name="Weissenberger G."/>
            <person name="Zhu Y."/>
            <person name="Hemphill L."/>
            <person name="Shang Y."/>
            <person name="Youmans B."/>
            <person name="Ayvaz T."/>
            <person name="Ross M."/>
            <person name="Santibanez J."/>
            <person name="Aqrawi P."/>
            <person name="Gross S."/>
            <person name="Joshi V."/>
            <person name="Fowler G."/>
            <person name="Nazareth L."/>
            <person name="Reid J."/>
            <person name="Worley K."/>
            <person name="Petrosino J."/>
            <person name="Highlander S."/>
            <person name="Gibbs R."/>
            <person name="Gibbs R."/>
        </authorList>
    </citation>
    <scope>NUCLEOTIDE SEQUENCE [LARGE SCALE GENOMIC DNA]</scope>
    <source>
        <strain evidence="4">ATCC 43063 / DSM 2711 / V125</strain>
    </source>
</reference>
<dbReference type="EMBL" id="CP001992">
    <property type="protein sequence ID" value="ADI68097.1"/>
    <property type="molecule type" value="Genomic_DNA"/>
</dbReference>
<dbReference type="eggNOG" id="COG0295">
    <property type="taxonomic scope" value="Bacteria"/>
</dbReference>
<evidence type="ECO:0000313" key="3">
    <source>
        <dbReference type="EMBL" id="ADI68097.1"/>
    </source>
</evidence>
<dbReference type="GO" id="GO:0004126">
    <property type="term" value="F:cytidine deaminase activity"/>
    <property type="evidence" value="ECO:0007669"/>
    <property type="project" value="UniProtKB-ARBA"/>
</dbReference>
<dbReference type="GO" id="GO:0072527">
    <property type="term" value="P:pyrimidine-containing compound metabolic process"/>
    <property type="evidence" value="ECO:0007669"/>
    <property type="project" value="UniProtKB-ARBA"/>
</dbReference>
<dbReference type="STRING" id="548479.HMPREF0573_11778"/>
<dbReference type="AlphaFoldDB" id="D6ZHI9"/>
<dbReference type="SUPFAM" id="SSF53927">
    <property type="entry name" value="Cytidine deaminase-like"/>
    <property type="match status" value="1"/>
</dbReference>
<dbReference type="InterPro" id="IPR016193">
    <property type="entry name" value="Cytidine_deaminase-like"/>
</dbReference>